<feature type="domain" description="AMP-dependent synthetase/ligase" evidence="2">
    <location>
        <begin position="30"/>
        <end position="418"/>
    </location>
</feature>
<dbReference type="Pfam" id="PF13193">
    <property type="entry name" value="AMP-binding_C"/>
    <property type="match status" value="1"/>
</dbReference>
<evidence type="ECO:0000313" key="4">
    <source>
        <dbReference type="EMBL" id="KAJ5547261.1"/>
    </source>
</evidence>
<comment type="similarity">
    <text evidence="1">Belongs to the ATP-dependent AMP-binding enzyme family.</text>
</comment>
<dbReference type="GO" id="GO:0016405">
    <property type="term" value="F:CoA-ligase activity"/>
    <property type="evidence" value="ECO:0007669"/>
    <property type="project" value="TreeGrafter"/>
</dbReference>
<dbReference type="PANTHER" id="PTHR24096">
    <property type="entry name" value="LONG-CHAIN-FATTY-ACID--COA LIGASE"/>
    <property type="match status" value="1"/>
</dbReference>
<gene>
    <name evidence="4" type="ORF">N7494_004846</name>
</gene>
<dbReference type="AlphaFoldDB" id="A0AAD6GIS5"/>
<dbReference type="Gene3D" id="3.30.300.30">
    <property type="match status" value="1"/>
</dbReference>
<keyword evidence="5" id="KW-1185">Reference proteome</keyword>
<dbReference type="InterPro" id="IPR020845">
    <property type="entry name" value="AMP-binding_CS"/>
</dbReference>
<evidence type="ECO:0000313" key="5">
    <source>
        <dbReference type="Proteomes" id="UP001220324"/>
    </source>
</evidence>
<dbReference type="Pfam" id="PF00501">
    <property type="entry name" value="AMP-binding"/>
    <property type="match status" value="1"/>
</dbReference>
<accession>A0AAD6GIS5</accession>
<dbReference type="PANTHER" id="PTHR24096:SF424">
    <property type="entry name" value="ACETYL-COA SYNTHETASE-LIKE PROTEIN-RELATED"/>
    <property type="match status" value="1"/>
</dbReference>
<proteinExistence type="inferred from homology"/>
<dbReference type="EMBL" id="JAQIZZ010000003">
    <property type="protein sequence ID" value="KAJ5547261.1"/>
    <property type="molecule type" value="Genomic_DNA"/>
</dbReference>
<evidence type="ECO:0000259" key="3">
    <source>
        <dbReference type="Pfam" id="PF13193"/>
    </source>
</evidence>
<dbReference type="SUPFAM" id="SSF56801">
    <property type="entry name" value="Acetyl-CoA synthetase-like"/>
    <property type="match status" value="1"/>
</dbReference>
<protein>
    <recommendedName>
        <fullName evidence="6">Acyl-coenzyme A synthetase</fullName>
    </recommendedName>
</protein>
<reference evidence="4 5" key="1">
    <citation type="journal article" date="2023" name="IMA Fungus">
        <title>Comparative genomic study of the Penicillium genus elucidates a diverse pangenome and 15 lateral gene transfer events.</title>
        <authorList>
            <person name="Petersen C."/>
            <person name="Sorensen T."/>
            <person name="Nielsen M.R."/>
            <person name="Sondergaard T.E."/>
            <person name="Sorensen J.L."/>
            <person name="Fitzpatrick D.A."/>
            <person name="Frisvad J.C."/>
            <person name="Nielsen K.L."/>
        </authorList>
    </citation>
    <scope>NUCLEOTIDE SEQUENCE [LARGE SCALE GENOMIC DNA]</scope>
    <source>
        <strain evidence="4 5">IBT 35679</strain>
    </source>
</reference>
<dbReference type="PROSITE" id="PS00455">
    <property type="entry name" value="AMP_BINDING"/>
    <property type="match status" value="1"/>
</dbReference>
<dbReference type="InterPro" id="IPR042099">
    <property type="entry name" value="ANL_N_sf"/>
</dbReference>
<dbReference type="FunFam" id="3.30.300.30:FF:000007">
    <property type="entry name" value="4-coumarate--CoA ligase 2"/>
    <property type="match status" value="1"/>
</dbReference>
<evidence type="ECO:0008006" key="6">
    <source>
        <dbReference type="Google" id="ProtNLM"/>
    </source>
</evidence>
<dbReference type="InterPro" id="IPR025110">
    <property type="entry name" value="AMP-bd_C"/>
</dbReference>
<organism evidence="4 5">
    <name type="scientific">Penicillium frequentans</name>
    <dbReference type="NCBI Taxonomy" id="3151616"/>
    <lineage>
        <taxon>Eukaryota</taxon>
        <taxon>Fungi</taxon>
        <taxon>Dikarya</taxon>
        <taxon>Ascomycota</taxon>
        <taxon>Pezizomycotina</taxon>
        <taxon>Eurotiomycetes</taxon>
        <taxon>Eurotiomycetidae</taxon>
        <taxon>Eurotiales</taxon>
        <taxon>Aspergillaceae</taxon>
        <taxon>Penicillium</taxon>
    </lineage>
</organism>
<evidence type="ECO:0000259" key="2">
    <source>
        <dbReference type="Pfam" id="PF00501"/>
    </source>
</evidence>
<dbReference type="InterPro" id="IPR000873">
    <property type="entry name" value="AMP-dep_synth/lig_dom"/>
</dbReference>
<name>A0AAD6GIS5_9EURO</name>
<sequence length="566" mass="62058">MPHKSRWNVSVPEVDIPTYLFGSPTAPLSDAVAFADAEDPETLCMTWTELRLWSQRLAAGLQAAGLNEGDRVLILSGNDILFPVVNLGIIMASGIYQSANPHSNARELAYQLSLTKPSFMLASEATLACALEAAKMVGMERERVFVFNNAPLIKDGGGDDNIKLEVKHWKHLLAPKEIGRRFMWKKLSPGESKSTTAYVVMTSGTTGLPKAAEVSHHGILANCVQTNYVMSLDPNLHTTEQAAINSRWLCTIPLYHGLALCYFCTISIARRVPSYIMRQYEINRMLESIQRFRITELHLVPPIIVAMTKHPAVKSGNYDISSVTKTFSCAAPLGPAPTLQYESLWPKGHVNVKQGLASTESCCNTIGWDPTLTAVAGSVGEPMPNCEIKLMDDEGSEVARGQSGEIWFRGPNIMKGYWQNTKATDETITPDGWLKTGDVARQDENGWYYVVDRKKASHGGHEMIKVKGVQVWPAELEALLLDHPAINDAAVIGVRKGDEEYPRAYVVAAPGASVSVDDILQFISSKVSTIKRLTGGVVFVDTIPKSPSGKILRRAIRDAIVNNSKL</sequence>
<dbReference type="Proteomes" id="UP001220324">
    <property type="component" value="Unassembled WGS sequence"/>
</dbReference>
<feature type="domain" description="AMP-binding enzyme C-terminal" evidence="3">
    <location>
        <begin position="475"/>
        <end position="550"/>
    </location>
</feature>
<dbReference type="CDD" id="cd05911">
    <property type="entry name" value="Firefly_Luc_like"/>
    <property type="match status" value="1"/>
</dbReference>
<evidence type="ECO:0000256" key="1">
    <source>
        <dbReference type="ARBA" id="ARBA00006432"/>
    </source>
</evidence>
<dbReference type="Gene3D" id="3.40.50.12780">
    <property type="entry name" value="N-terminal domain of ligase-like"/>
    <property type="match status" value="1"/>
</dbReference>
<comment type="caution">
    <text evidence="4">The sequence shown here is derived from an EMBL/GenBank/DDBJ whole genome shotgun (WGS) entry which is preliminary data.</text>
</comment>
<dbReference type="InterPro" id="IPR045851">
    <property type="entry name" value="AMP-bd_C_sf"/>
</dbReference>